<dbReference type="Proteomes" id="UP000541857">
    <property type="component" value="Unassembled WGS sequence"/>
</dbReference>
<keyword evidence="2" id="KW-1185">Reference proteome</keyword>
<gene>
    <name evidence="1" type="ORF">H3Z82_02745</name>
</gene>
<dbReference type="RefSeq" id="WP_182202362.1">
    <property type="nucleotide sequence ID" value="NZ_JACGLT010000002.1"/>
</dbReference>
<name>A0A7W2M2R2_9FLAO</name>
<comment type="caution">
    <text evidence="1">The sequence shown here is derived from an EMBL/GenBank/DDBJ whole genome shotgun (WGS) entry which is preliminary data.</text>
</comment>
<dbReference type="EMBL" id="JACGLT010000002">
    <property type="protein sequence ID" value="MBA6151638.1"/>
    <property type="molecule type" value="Genomic_DNA"/>
</dbReference>
<reference evidence="1 2" key="1">
    <citation type="submission" date="2020-07" db="EMBL/GenBank/DDBJ databases">
        <title>Bacterium isolated from marine sediment.</title>
        <authorList>
            <person name="Shang D."/>
        </authorList>
    </citation>
    <scope>NUCLEOTIDE SEQUENCE [LARGE SCALE GENOMIC DNA]</scope>
    <source>
        <strain evidence="1 2">F6074</strain>
    </source>
</reference>
<dbReference type="AlphaFoldDB" id="A0A7W2M2R2"/>
<proteinExistence type="predicted"/>
<evidence type="ECO:0000313" key="2">
    <source>
        <dbReference type="Proteomes" id="UP000541857"/>
    </source>
</evidence>
<protein>
    <submittedName>
        <fullName evidence="1">Uncharacterized protein</fullName>
    </submittedName>
</protein>
<sequence length="218" mass="26959">MKETMNFKAFNFSPIIWWKILDKSIYLCNAFGKEIKPNFSFIEWLNSEVIQNESIDLINNEINFTTDKRYYNVRKNEYFFRVKGINTYGCEVSEVTEYDLFIKHKIDKNRPLTYTFRIFDLNHLALMHLYKWLVFNSNYEWVRWEMYFQFIISKLKTTERKLFIYMWYITLNEINIQDHFFKDVAQYKVFKVKYEELSKQAKYINDKIDKLRKKTNKQ</sequence>
<accession>A0A7W2M2R2</accession>
<evidence type="ECO:0000313" key="1">
    <source>
        <dbReference type="EMBL" id="MBA6151638.1"/>
    </source>
</evidence>
<organism evidence="1 2">
    <name type="scientific">Gelidibacter maritimus</name>
    <dbReference type="NCBI Taxonomy" id="2761487"/>
    <lineage>
        <taxon>Bacteria</taxon>
        <taxon>Pseudomonadati</taxon>
        <taxon>Bacteroidota</taxon>
        <taxon>Flavobacteriia</taxon>
        <taxon>Flavobacteriales</taxon>
        <taxon>Flavobacteriaceae</taxon>
        <taxon>Gelidibacter</taxon>
    </lineage>
</organism>